<dbReference type="InterPro" id="IPR017930">
    <property type="entry name" value="Myb_dom"/>
</dbReference>
<gene>
    <name evidence="10" type="ORF">G2W53_034254</name>
</gene>
<dbReference type="GO" id="GO:0005634">
    <property type="term" value="C:nucleus"/>
    <property type="evidence" value="ECO:0007669"/>
    <property type="project" value="UniProtKB-SubCell"/>
</dbReference>
<dbReference type="OrthoDB" id="2143914at2759"/>
<evidence type="ECO:0000259" key="9">
    <source>
        <dbReference type="PROSITE" id="PS51294"/>
    </source>
</evidence>
<dbReference type="PROSITE" id="PS50090">
    <property type="entry name" value="MYB_LIKE"/>
    <property type="match status" value="1"/>
</dbReference>
<keyword evidence="5" id="KW-0804">Transcription</keyword>
<keyword evidence="6" id="KW-0539">Nucleus</keyword>
<dbReference type="PANTHER" id="PTHR47997">
    <property type="entry name" value="MYB DOMAIN PROTEIN 55"/>
    <property type="match status" value="1"/>
</dbReference>
<comment type="subcellular location">
    <subcellularLocation>
        <location evidence="1">Nucleus</location>
    </subcellularLocation>
</comment>
<evidence type="ECO:0000313" key="11">
    <source>
        <dbReference type="Proteomes" id="UP000634136"/>
    </source>
</evidence>
<dbReference type="InterPro" id="IPR009057">
    <property type="entry name" value="Homeodomain-like_sf"/>
</dbReference>
<evidence type="ECO:0000259" key="8">
    <source>
        <dbReference type="PROSITE" id="PS50090"/>
    </source>
</evidence>
<keyword evidence="2" id="KW-0677">Repeat</keyword>
<evidence type="ECO:0000256" key="7">
    <source>
        <dbReference type="SAM" id="MobiDB-lite"/>
    </source>
</evidence>
<feature type="compositionally biased region" description="Low complexity" evidence="7">
    <location>
        <begin position="101"/>
        <end position="133"/>
    </location>
</feature>
<evidence type="ECO:0000256" key="2">
    <source>
        <dbReference type="ARBA" id="ARBA00022737"/>
    </source>
</evidence>
<dbReference type="Gene3D" id="1.10.10.60">
    <property type="entry name" value="Homeodomain-like"/>
    <property type="match status" value="2"/>
</dbReference>
<evidence type="ECO:0000256" key="4">
    <source>
        <dbReference type="ARBA" id="ARBA00023125"/>
    </source>
</evidence>
<evidence type="ECO:0000313" key="10">
    <source>
        <dbReference type="EMBL" id="KAF7813278.1"/>
    </source>
</evidence>
<evidence type="ECO:0000256" key="6">
    <source>
        <dbReference type="ARBA" id="ARBA00023242"/>
    </source>
</evidence>
<evidence type="ECO:0000256" key="1">
    <source>
        <dbReference type="ARBA" id="ARBA00004123"/>
    </source>
</evidence>
<feature type="domain" description="HTH myb-type" evidence="9">
    <location>
        <begin position="28"/>
        <end position="82"/>
    </location>
</feature>
<accession>A0A834SZ02</accession>
<dbReference type="PROSITE" id="PS51294">
    <property type="entry name" value="HTH_MYB"/>
    <property type="match status" value="1"/>
</dbReference>
<organism evidence="10 11">
    <name type="scientific">Senna tora</name>
    <dbReference type="NCBI Taxonomy" id="362788"/>
    <lineage>
        <taxon>Eukaryota</taxon>
        <taxon>Viridiplantae</taxon>
        <taxon>Streptophyta</taxon>
        <taxon>Embryophyta</taxon>
        <taxon>Tracheophyta</taxon>
        <taxon>Spermatophyta</taxon>
        <taxon>Magnoliopsida</taxon>
        <taxon>eudicotyledons</taxon>
        <taxon>Gunneridae</taxon>
        <taxon>Pentapetalae</taxon>
        <taxon>rosids</taxon>
        <taxon>fabids</taxon>
        <taxon>Fabales</taxon>
        <taxon>Fabaceae</taxon>
        <taxon>Caesalpinioideae</taxon>
        <taxon>Cassia clade</taxon>
        <taxon>Senna</taxon>
    </lineage>
</organism>
<protein>
    <submittedName>
        <fullName evidence="10">Transcription factor LAF1-like</fullName>
    </submittedName>
</protein>
<keyword evidence="3" id="KW-0805">Transcription regulation</keyword>
<dbReference type="SMART" id="SM00717">
    <property type="entry name" value="SANT"/>
    <property type="match status" value="1"/>
</dbReference>
<dbReference type="EMBL" id="JAAIUW010000010">
    <property type="protein sequence ID" value="KAF7813278.1"/>
    <property type="molecule type" value="Genomic_DNA"/>
</dbReference>
<evidence type="ECO:0000256" key="3">
    <source>
        <dbReference type="ARBA" id="ARBA00023015"/>
    </source>
</evidence>
<dbReference type="Pfam" id="PF00249">
    <property type="entry name" value="Myb_DNA-binding"/>
    <property type="match status" value="1"/>
</dbReference>
<name>A0A834SZ02_9FABA</name>
<keyword evidence="4" id="KW-0238">DNA-binding</keyword>
<dbReference type="InterPro" id="IPR001005">
    <property type="entry name" value="SANT/Myb"/>
</dbReference>
<reference evidence="10" key="1">
    <citation type="submission" date="2020-09" db="EMBL/GenBank/DDBJ databases">
        <title>Genome-Enabled Discovery of Anthraquinone Biosynthesis in Senna tora.</title>
        <authorList>
            <person name="Kang S.-H."/>
            <person name="Pandey R.P."/>
            <person name="Lee C.-M."/>
            <person name="Sim J.-S."/>
            <person name="Jeong J.-T."/>
            <person name="Choi B.-S."/>
            <person name="Jung M."/>
            <person name="Ginzburg D."/>
            <person name="Zhao K."/>
            <person name="Won S.Y."/>
            <person name="Oh T.-J."/>
            <person name="Yu Y."/>
            <person name="Kim N.-H."/>
            <person name="Lee O.R."/>
            <person name="Lee T.-H."/>
            <person name="Bashyal P."/>
            <person name="Kim T.-S."/>
            <person name="Lee W.-H."/>
            <person name="Kawkins C."/>
            <person name="Kim C.-K."/>
            <person name="Kim J.S."/>
            <person name="Ahn B.O."/>
            <person name="Rhee S.Y."/>
            <person name="Sohng J.K."/>
        </authorList>
    </citation>
    <scope>NUCLEOTIDE SEQUENCE</scope>
    <source>
        <tissue evidence="10">Leaf</tissue>
    </source>
</reference>
<evidence type="ECO:0000256" key="5">
    <source>
        <dbReference type="ARBA" id="ARBA00023163"/>
    </source>
</evidence>
<dbReference type="SUPFAM" id="SSF46689">
    <property type="entry name" value="Homeodomain-like"/>
    <property type="match status" value="1"/>
</dbReference>
<dbReference type="FunFam" id="1.10.10.60:FF:000371">
    <property type="entry name" value="MYB transcription factor"/>
    <property type="match status" value="1"/>
</dbReference>
<dbReference type="PANTHER" id="PTHR47997:SF11">
    <property type="entry name" value="TRANSCRIPTION FACTOR LAF1"/>
    <property type="match status" value="1"/>
</dbReference>
<feature type="region of interest" description="Disordered" evidence="7">
    <location>
        <begin position="82"/>
        <end position="145"/>
    </location>
</feature>
<feature type="domain" description="Myb-like" evidence="8">
    <location>
        <begin position="28"/>
        <end position="78"/>
    </location>
</feature>
<dbReference type="AlphaFoldDB" id="A0A834SZ02"/>
<dbReference type="CDD" id="cd00167">
    <property type="entry name" value="SANT"/>
    <property type="match status" value="1"/>
</dbReference>
<dbReference type="Proteomes" id="UP000634136">
    <property type="component" value="Unassembled WGS sequence"/>
</dbReference>
<comment type="caution">
    <text evidence="10">The sequence shown here is derived from an EMBL/GenBank/DDBJ whole genome shotgun (WGS) entry which is preliminary data.</text>
</comment>
<keyword evidence="11" id="KW-1185">Reference proteome</keyword>
<dbReference type="GO" id="GO:0003677">
    <property type="term" value="F:DNA binding"/>
    <property type="evidence" value="ECO:0007669"/>
    <property type="project" value="UniProtKB-KW"/>
</dbReference>
<feature type="compositionally biased region" description="Basic and acidic residues" evidence="7">
    <location>
        <begin position="83"/>
        <end position="93"/>
    </location>
</feature>
<dbReference type="InterPro" id="IPR051953">
    <property type="entry name" value="Plant_SW-associated_TFs"/>
</dbReference>
<proteinExistence type="predicted"/>
<sequence>MAMAAGALFPLRQRNGKSCRLRWINYLRPGLKRGMFSKLEEETILTLHHMLGNKWSQIAAHLPGRTDNEIKNHWHSYLKKKVAKAEENTESHNHKQMQFASSSSSDNNNNNNNTIDSSSSSSPSHQNPSIPNHYSPSQSHGFNKDKTCQSSLPKLLFAEWLSLDHHHHHLHSLPANTSGGDESSVFRNGGDFYQYSDFNEASIMHHHHHDEGVMMTYGGVEFHNDLTTPIISGEANNDDEVFNNSQLKFANQMVGNGNIIHFPSFSISNDLMYI</sequence>